<dbReference type="Gene3D" id="1.20.120.520">
    <property type="entry name" value="nmb1532 protein domain like"/>
    <property type="match status" value="1"/>
</dbReference>
<dbReference type="Proteomes" id="UP000198977">
    <property type="component" value="Unassembled WGS sequence"/>
</dbReference>
<evidence type="ECO:0000313" key="2">
    <source>
        <dbReference type="EMBL" id="SFE17020.1"/>
    </source>
</evidence>
<gene>
    <name evidence="2" type="ORF">SAMN04488523_105206</name>
</gene>
<keyword evidence="3" id="KW-1185">Reference proteome</keyword>
<name>A0A1I1YGC3_9RHOB</name>
<accession>A0A1I1YGC3</accession>
<evidence type="ECO:0000313" key="3">
    <source>
        <dbReference type="Proteomes" id="UP000198977"/>
    </source>
</evidence>
<dbReference type="CDD" id="cd12108">
    <property type="entry name" value="Hr-like"/>
    <property type="match status" value="1"/>
</dbReference>
<dbReference type="InterPro" id="IPR012312">
    <property type="entry name" value="Hemerythrin-like"/>
</dbReference>
<dbReference type="AlphaFoldDB" id="A0A1I1YGC3"/>
<sequence>MLDGNLDARQYQQRLHRFGGMLINDLHGHHQIEDAHYFPVMAKLDQTTARGFEILDSDHHQMDALLSDLAGAANGVLQTSGPPDALKDKAAAFKATLDSFAPMLNRHLIDEEELVVPILLKYAPPEFR</sequence>
<proteinExistence type="predicted"/>
<organism evidence="2 3">
    <name type="scientific">Sulfitobacter brevis</name>
    <dbReference type="NCBI Taxonomy" id="74348"/>
    <lineage>
        <taxon>Bacteria</taxon>
        <taxon>Pseudomonadati</taxon>
        <taxon>Pseudomonadota</taxon>
        <taxon>Alphaproteobacteria</taxon>
        <taxon>Rhodobacterales</taxon>
        <taxon>Roseobacteraceae</taxon>
        <taxon>Sulfitobacter</taxon>
    </lineage>
</organism>
<dbReference type="STRING" id="74348.SAMN04488523_105206"/>
<evidence type="ECO:0000259" key="1">
    <source>
        <dbReference type="Pfam" id="PF01814"/>
    </source>
</evidence>
<reference evidence="2 3" key="1">
    <citation type="submission" date="2016-10" db="EMBL/GenBank/DDBJ databases">
        <authorList>
            <person name="de Groot N.N."/>
        </authorList>
    </citation>
    <scope>NUCLEOTIDE SEQUENCE [LARGE SCALE GENOMIC DNA]</scope>
    <source>
        <strain evidence="2 3">DSM 11443</strain>
    </source>
</reference>
<dbReference type="EMBL" id="FOMW01000005">
    <property type="protein sequence ID" value="SFE17020.1"/>
    <property type="molecule type" value="Genomic_DNA"/>
</dbReference>
<feature type="domain" description="Hemerythrin-like" evidence="1">
    <location>
        <begin position="12"/>
        <end position="119"/>
    </location>
</feature>
<dbReference type="Pfam" id="PF01814">
    <property type="entry name" value="Hemerythrin"/>
    <property type="match status" value="1"/>
</dbReference>
<protein>
    <submittedName>
        <fullName evidence="2">Hemerythrin HHE cation binding domain-containing protein</fullName>
    </submittedName>
</protein>